<gene>
    <name evidence="1" type="ORF">GOBAR_AA39460</name>
</gene>
<reference evidence="1 2" key="1">
    <citation type="submission" date="2015-01" db="EMBL/GenBank/DDBJ databases">
        <title>Genome of allotetraploid Gossypium barbadense reveals genomic plasticity and fiber elongation in cotton evolution.</title>
        <authorList>
            <person name="Chen X."/>
            <person name="Liu X."/>
            <person name="Zhao B."/>
            <person name="Zheng H."/>
            <person name="Hu Y."/>
            <person name="Lu G."/>
            <person name="Yang C."/>
            <person name="Chen J."/>
            <person name="Shan C."/>
            <person name="Zhang L."/>
            <person name="Zhou Y."/>
            <person name="Wang L."/>
            <person name="Guo W."/>
            <person name="Bai Y."/>
            <person name="Ruan J."/>
            <person name="Shangguan X."/>
            <person name="Mao Y."/>
            <person name="Jiang J."/>
            <person name="Zhu Y."/>
            <person name="Lei J."/>
            <person name="Kang H."/>
            <person name="Chen S."/>
            <person name="He X."/>
            <person name="Wang R."/>
            <person name="Wang Y."/>
            <person name="Chen J."/>
            <person name="Wang L."/>
            <person name="Yu S."/>
            <person name="Wang B."/>
            <person name="Wei J."/>
            <person name="Song S."/>
            <person name="Lu X."/>
            <person name="Gao Z."/>
            <person name="Gu W."/>
            <person name="Deng X."/>
            <person name="Ma D."/>
            <person name="Wang S."/>
            <person name="Liang W."/>
            <person name="Fang L."/>
            <person name="Cai C."/>
            <person name="Zhu X."/>
            <person name="Zhou B."/>
            <person name="Zhang Y."/>
            <person name="Chen Z."/>
            <person name="Xu S."/>
            <person name="Zhu R."/>
            <person name="Wang S."/>
            <person name="Zhang T."/>
            <person name="Zhao G."/>
        </authorList>
    </citation>
    <scope>NUCLEOTIDE SEQUENCE [LARGE SCALE GENOMIC DNA]</scope>
    <source>
        <strain evidence="2">cv. Xinhai21</strain>
        <tissue evidence="1">Leaf</tissue>
    </source>
</reference>
<sequence length="177" mass="20324">MKPRWLFKSLDDKVQSWMGFSSYEDLKMFIIVLVIQKMDNEGTSTMINSSCRRMKQQQSRQIWVKKGEKSLLVFKATTRNEDFLKDPHECGVGKFTFGDGRKGRIIGKWVLKVGGVSKLKNVHLIKGLQTNFISSHRAIQGLPRLGNVITKPCSGRLKDNNLMIVLMKVWMLHVLKT</sequence>
<accession>A0A2P5VQY4</accession>
<evidence type="ECO:0000313" key="1">
    <source>
        <dbReference type="EMBL" id="PPR81254.1"/>
    </source>
</evidence>
<dbReference type="EMBL" id="KZ671409">
    <property type="protein sequence ID" value="PPR81254.1"/>
    <property type="molecule type" value="Genomic_DNA"/>
</dbReference>
<dbReference type="Proteomes" id="UP000239757">
    <property type="component" value="Unassembled WGS sequence"/>
</dbReference>
<evidence type="ECO:0000313" key="2">
    <source>
        <dbReference type="Proteomes" id="UP000239757"/>
    </source>
</evidence>
<organism evidence="1 2">
    <name type="scientific">Gossypium barbadense</name>
    <name type="common">Sea Island cotton</name>
    <name type="synonym">Hibiscus barbadensis</name>
    <dbReference type="NCBI Taxonomy" id="3634"/>
    <lineage>
        <taxon>Eukaryota</taxon>
        <taxon>Viridiplantae</taxon>
        <taxon>Streptophyta</taxon>
        <taxon>Embryophyta</taxon>
        <taxon>Tracheophyta</taxon>
        <taxon>Spermatophyta</taxon>
        <taxon>Magnoliopsida</taxon>
        <taxon>eudicotyledons</taxon>
        <taxon>Gunneridae</taxon>
        <taxon>Pentapetalae</taxon>
        <taxon>rosids</taxon>
        <taxon>malvids</taxon>
        <taxon>Malvales</taxon>
        <taxon>Malvaceae</taxon>
        <taxon>Malvoideae</taxon>
        <taxon>Gossypium</taxon>
    </lineage>
</organism>
<dbReference type="OrthoDB" id="1166651at2759"/>
<protein>
    <submittedName>
        <fullName evidence="1">Uncharacterized protein</fullName>
    </submittedName>
</protein>
<name>A0A2P5VQY4_GOSBA</name>
<dbReference type="AlphaFoldDB" id="A0A2P5VQY4"/>
<proteinExistence type="predicted"/>